<name>A0A5C6DPI7_9BACT</name>
<dbReference type="Proteomes" id="UP000315471">
    <property type="component" value="Unassembled WGS sequence"/>
</dbReference>
<dbReference type="RefSeq" id="WP_146602098.1">
    <property type="nucleotide sequence ID" value="NZ_SJPY01000008.1"/>
</dbReference>
<sequence>MGEKTREDGTVPLTLELDEGSASSCPRSQRDEADGASQNDDDLAEGMLDFVHLRQRSGASDQVPAIRCQRSGASDQVVVTTRRNKKSAEF</sequence>
<comment type="caution">
    <text evidence="2">The sequence shown here is derived from an EMBL/GenBank/DDBJ whole genome shotgun (WGS) entry which is preliminary data.</text>
</comment>
<dbReference type="AlphaFoldDB" id="A0A5C6DPI7"/>
<accession>A0A5C6DPI7</accession>
<organism evidence="2 3">
    <name type="scientific">Novipirellula aureliae</name>
    <dbReference type="NCBI Taxonomy" id="2527966"/>
    <lineage>
        <taxon>Bacteria</taxon>
        <taxon>Pseudomonadati</taxon>
        <taxon>Planctomycetota</taxon>
        <taxon>Planctomycetia</taxon>
        <taxon>Pirellulales</taxon>
        <taxon>Pirellulaceae</taxon>
        <taxon>Novipirellula</taxon>
    </lineage>
</organism>
<keyword evidence="3" id="KW-1185">Reference proteome</keyword>
<feature type="region of interest" description="Disordered" evidence="1">
    <location>
        <begin position="1"/>
        <end position="45"/>
    </location>
</feature>
<evidence type="ECO:0000313" key="3">
    <source>
        <dbReference type="Proteomes" id="UP000315471"/>
    </source>
</evidence>
<proteinExistence type="predicted"/>
<dbReference type="EMBL" id="SJPY01000008">
    <property type="protein sequence ID" value="TWU36719.1"/>
    <property type="molecule type" value="Genomic_DNA"/>
</dbReference>
<protein>
    <submittedName>
        <fullName evidence="2">Uncharacterized protein</fullName>
    </submittedName>
</protein>
<evidence type="ECO:0000256" key="1">
    <source>
        <dbReference type="SAM" id="MobiDB-lite"/>
    </source>
</evidence>
<reference evidence="2 3" key="1">
    <citation type="submission" date="2019-02" db="EMBL/GenBank/DDBJ databases">
        <title>Deep-cultivation of Planctomycetes and their phenomic and genomic characterization uncovers novel biology.</title>
        <authorList>
            <person name="Wiegand S."/>
            <person name="Jogler M."/>
            <person name="Boedeker C."/>
            <person name="Pinto D."/>
            <person name="Vollmers J."/>
            <person name="Rivas-Marin E."/>
            <person name="Kohn T."/>
            <person name="Peeters S.H."/>
            <person name="Heuer A."/>
            <person name="Rast P."/>
            <person name="Oberbeckmann S."/>
            <person name="Bunk B."/>
            <person name="Jeske O."/>
            <person name="Meyerdierks A."/>
            <person name="Storesund J.E."/>
            <person name="Kallscheuer N."/>
            <person name="Luecker S."/>
            <person name="Lage O.M."/>
            <person name="Pohl T."/>
            <person name="Merkel B.J."/>
            <person name="Hornburger P."/>
            <person name="Mueller R.-W."/>
            <person name="Bruemmer F."/>
            <person name="Labrenz M."/>
            <person name="Spormann A.M."/>
            <person name="Op Den Camp H."/>
            <person name="Overmann J."/>
            <person name="Amann R."/>
            <person name="Jetten M.S.M."/>
            <person name="Mascher T."/>
            <person name="Medema M.H."/>
            <person name="Devos D.P."/>
            <person name="Kaster A.-K."/>
            <person name="Ovreas L."/>
            <person name="Rohde M."/>
            <person name="Galperin M.Y."/>
            <person name="Jogler C."/>
        </authorList>
    </citation>
    <scope>NUCLEOTIDE SEQUENCE [LARGE SCALE GENOMIC DNA]</scope>
    <source>
        <strain evidence="2 3">Q31b</strain>
    </source>
</reference>
<evidence type="ECO:0000313" key="2">
    <source>
        <dbReference type="EMBL" id="TWU36719.1"/>
    </source>
</evidence>
<gene>
    <name evidence="2" type="ORF">Q31b_50010</name>
</gene>